<keyword evidence="8" id="KW-0539">Nucleus</keyword>
<dbReference type="Gene3D" id="2.40.50.140">
    <property type="entry name" value="Nucleic acid-binding proteins"/>
    <property type="match status" value="1"/>
</dbReference>
<evidence type="ECO:0000256" key="7">
    <source>
        <dbReference type="ARBA" id="ARBA00022884"/>
    </source>
</evidence>
<dbReference type="GO" id="GO:0005730">
    <property type="term" value="C:nucleolus"/>
    <property type="evidence" value="ECO:0007669"/>
    <property type="project" value="UniProtKB-SubCell"/>
</dbReference>
<dbReference type="PANTHER" id="PTHR21321">
    <property type="entry name" value="PNAS-3 RELATED"/>
    <property type="match status" value="1"/>
</dbReference>
<dbReference type="Pfam" id="PF21262">
    <property type="entry name" value="RRP40_S1"/>
    <property type="match status" value="1"/>
</dbReference>
<dbReference type="InterPro" id="IPR037319">
    <property type="entry name" value="Rrp40_S1"/>
</dbReference>
<dbReference type="Proteomes" id="UP000189911">
    <property type="component" value="Chromosome F"/>
</dbReference>
<dbReference type="InterPro" id="IPR036612">
    <property type="entry name" value="KH_dom_type_1_sf"/>
</dbReference>
<dbReference type="GO" id="GO:0071051">
    <property type="term" value="P:poly(A)-dependent snoRNA 3'-end processing"/>
    <property type="evidence" value="ECO:0007669"/>
    <property type="project" value="TreeGrafter"/>
</dbReference>
<dbReference type="SUPFAM" id="SSF50249">
    <property type="entry name" value="Nucleic acid-binding proteins"/>
    <property type="match status" value="1"/>
</dbReference>
<keyword evidence="4" id="KW-0963">Cytoplasm</keyword>
<dbReference type="GO" id="GO:0000467">
    <property type="term" value="P:exonucleolytic trimming to generate mature 3'-end of 5.8S rRNA from tricistronic rRNA transcript (SSU-rRNA, 5.8S rRNA, LSU-rRNA)"/>
    <property type="evidence" value="ECO:0007669"/>
    <property type="project" value="TreeGrafter"/>
</dbReference>
<keyword evidence="5" id="KW-0698">rRNA processing</keyword>
<dbReference type="InterPro" id="IPR049469">
    <property type="entry name" value="RRP40_KH-I"/>
</dbReference>
<dbReference type="InterPro" id="IPR041054">
    <property type="entry name" value="Rrp40_N_euk"/>
</dbReference>
<dbReference type="Pfam" id="PF15985">
    <property type="entry name" value="KH_6"/>
    <property type="match status" value="1"/>
</dbReference>
<reference evidence="13" key="1">
    <citation type="submission" date="2016-03" db="EMBL/GenBank/DDBJ databases">
        <authorList>
            <person name="Devillers Hugo."/>
        </authorList>
    </citation>
    <scope>NUCLEOTIDE SEQUENCE [LARGE SCALE GENOMIC DNA]</scope>
</reference>
<keyword evidence="7" id="KW-0694">RNA-binding</keyword>
<comment type="similarity">
    <text evidence="3">Belongs to the RRP40 family.</text>
</comment>
<evidence type="ECO:0000313" key="12">
    <source>
        <dbReference type="EMBL" id="SCU99046.1"/>
    </source>
</evidence>
<dbReference type="GO" id="GO:0034475">
    <property type="term" value="P:U4 snRNA 3'-end processing"/>
    <property type="evidence" value="ECO:0007669"/>
    <property type="project" value="TreeGrafter"/>
</dbReference>
<comment type="subcellular location">
    <subcellularLocation>
        <location evidence="1">Cytoplasm</location>
    </subcellularLocation>
    <subcellularLocation>
        <location evidence="2">Nucleus</location>
        <location evidence="2">Nucleolus</location>
    </subcellularLocation>
</comment>
<evidence type="ECO:0000256" key="5">
    <source>
        <dbReference type="ARBA" id="ARBA00022552"/>
    </source>
</evidence>
<dbReference type="OrthoDB" id="340500at2759"/>
<name>A0A1G4K5I6_9SACH</name>
<proteinExistence type="inferred from homology"/>
<dbReference type="CDD" id="cd05790">
    <property type="entry name" value="S1_Rrp40"/>
    <property type="match status" value="1"/>
</dbReference>
<dbReference type="GO" id="GO:0071035">
    <property type="term" value="P:nuclear polyadenylation-dependent rRNA catabolic process"/>
    <property type="evidence" value="ECO:0007669"/>
    <property type="project" value="TreeGrafter"/>
</dbReference>
<evidence type="ECO:0000256" key="8">
    <source>
        <dbReference type="ARBA" id="ARBA00023242"/>
    </source>
</evidence>
<dbReference type="GO" id="GO:0071034">
    <property type="term" value="P:CUT catabolic process"/>
    <property type="evidence" value="ECO:0007669"/>
    <property type="project" value="TreeGrafter"/>
</dbReference>
<evidence type="ECO:0000256" key="9">
    <source>
        <dbReference type="ARBA" id="ARBA00030615"/>
    </source>
</evidence>
<sequence length="236" mass="25984">MSTMILPGDEFHLESRENVLLGPGAYCDPRNQKVQPVTAGFEVVTETKKNVSVHVEHNSKRYIPAVGDLVVGLITGSFSDSYRVSLSNFSTPVTLSYMAFPNASKKNRPSLKVGDLVYARVCKADKELEAEVECVDSSTGKDAGFGLLEGGTIAEVSLAFCRELTFNGDYPLLSLLAKNAQFEVAIGINGKVWFKCDDIRHTMACYRSITECEHRTQSEHKSIISKHFKTLLNSVP</sequence>
<evidence type="ECO:0000256" key="6">
    <source>
        <dbReference type="ARBA" id="ARBA00022835"/>
    </source>
</evidence>
<evidence type="ECO:0000259" key="11">
    <source>
        <dbReference type="Pfam" id="PF18311"/>
    </source>
</evidence>
<dbReference type="Gene3D" id="3.30.1370.10">
    <property type="entry name" value="K Homology domain, type 1"/>
    <property type="match status" value="1"/>
</dbReference>
<protein>
    <recommendedName>
        <fullName evidence="9">Ribosomal RNA-processing protein 40</fullName>
    </recommendedName>
</protein>
<dbReference type="PANTHER" id="PTHR21321:SF1">
    <property type="entry name" value="EXOSOME COMPLEX COMPONENT RRP40"/>
    <property type="match status" value="1"/>
</dbReference>
<evidence type="ECO:0000256" key="4">
    <source>
        <dbReference type="ARBA" id="ARBA00022490"/>
    </source>
</evidence>
<dbReference type="SUPFAM" id="SSF54791">
    <property type="entry name" value="Eukaryotic type KH-domain (KH-domain type I)"/>
    <property type="match status" value="1"/>
</dbReference>
<evidence type="ECO:0000259" key="10">
    <source>
        <dbReference type="Pfam" id="PF15985"/>
    </source>
</evidence>
<dbReference type="GO" id="GO:0000176">
    <property type="term" value="C:nuclear exosome (RNase complex)"/>
    <property type="evidence" value="ECO:0007669"/>
    <property type="project" value="TreeGrafter"/>
</dbReference>
<dbReference type="Gene3D" id="2.40.50.100">
    <property type="match status" value="1"/>
</dbReference>
<keyword evidence="6" id="KW-0271">Exosome</keyword>
<dbReference type="InterPro" id="IPR012340">
    <property type="entry name" value="NA-bd_OB-fold"/>
</dbReference>
<dbReference type="AlphaFoldDB" id="A0A1G4K5I6"/>
<dbReference type="InterPro" id="IPR004088">
    <property type="entry name" value="KH_dom_type_1"/>
</dbReference>
<accession>A0A1G4K5I6</accession>
<dbReference type="Pfam" id="PF18311">
    <property type="entry name" value="Rrp40_N"/>
    <property type="match status" value="1"/>
</dbReference>
<feature type="domain" description="Exosome complex exonuclease Rrp40 N-terminal" evidence="11">
    <location>
        <begin position="21"/>
        <end position="61"/>
    </location>
</feature>
<dbReference type="FunFam" id="2.40.50.140:FF:000127">
    <property type="entry name" value="Exosome complex component RRP40"/>
    <property type="match status" value="1"/>
</dbReference>
<dbReference type="InterPro" id="IPR026699">
    <property type="entry name" value="Exosome_RNA_bind1/RRP40/RRP4"/>
</dbReference>
<dbReference type="GO" id="GO:0071038">
    <property type="term" value="P:TRAMP-dependent tRNA surveillance pathway"/>
    <property type="evidence" value="ECO:0007669"/>
    <property type="project" value="TreeGrafter"/>
</dbReference>
<dbReference type="GO" id="GO:0000177">
    <property type="term" value="C:cytoplasmic exosome (RNase complex)"/>
    <property type="evidence" value="ECO:0007669"/>
    <property type="project" value="TreeGrafter"/>
</dbReference>
<evidence type="ECO:0000256" key="3">
    <source>
        <dbReference type="ARBA" id="ARBA00007841"/>
    </source>
</evidence>
<organism evidence="12 13">
    <name type="scientific">Lachancea nothofagi CBS 11611</name>
    <dbReference type="NCBI Taxonomy" id="1266666"/>
    <lineage>
        <taxon>Eukaryota</taxon>
        <taxon>Fungi</taxon>
        <taxon>Dikarya</taxon>
        <taxon>Ascomycota</taxon>
        <taxon>Saccharomycotina</taxon>
        <taxon>Saccharomycetes</taxon>
        <taxon>Saccharomycetales</taxon>
        <taxon>Saccharomycetaceae</taxon>
        <taxon>Lachancea</taxon>
    </lineage>
</organism>
<evidence type="ECO:0000313" key="13">
    <source>
        <dbReference type="Proteomes" id="UP000189911"/>
    </source>
</evidence>
<evidence type="ECO:0000256" key="1">
    <source>
        <dbReference type="ARBA" id="ARBA00004496"/>
    </source>
</evidence>
<keyword evidence="13" id="KW-1185">Reference proteome</keyword>
<gene>
    <name evidence="12" type="ORF">LANO_0F00606G</name>
</gene>
<feature type="domain" description="K Homology" evidence="10">
    <location>
        <begin position="151"/>
        <end position="198"/>
    </location>
</feature>
<dbReference type="EMBL" id="LT598452">
    <property type="protein sequence ID" value="SCU99046.1"/>
    <property type="molecule type" value="Genomic_DNA"/>
</dbReference>
<dbReference type="CDD" id="cd22526">
    <property type="entry name" value="KH-I_Rrp40"/>
    <property type="match status" value="1"/>
</dbReference>
<dbReference type="GO" id="GO:0003723">
    <property type="term" value="F:RNA binding"/>
    <property type="evidence" value="ECO:0007669"/>
    <property type="project" value="UniProtKB-KW"/>
</dbReference>
<evidence type="ECO:0000256" key="2">
    <source>
        <dbReference type="ARBA" id="ARBA00004604"/>
    </source>
</evidence>